<keyword evidence="3" id="KW-0583">PHB biosynthesis</keyword>
<keyword evidence="6" id="KW-1185">Reference proteome</keyword>
<dbReference type="Proteomes" id="UP000288096">
    <property type="component" value="Unassembled WGS sequence"/>
</dbReference>
<dbReference type="UniPathway" id="UPA00917"/>
<gene>
    <name evidence="5" type="ORF">DENIS_4600</name>
</gene>
<comment type="pathway">
    <text evidence="1">Biopolymer metabolism; poly-(R)-3-hydroxybutanoate biosynthesis.</text>
</comment>
<dbReference type="AlphaFoldDB" id="A0A401G2X4"/>
<accession>A0A401G2X4</accession>
<protein>
    <recommendedName>
        <fullName evidence="2">Poly(3-hydroxyalkanoate) polymerase subunit PhaE</fullName>
    </recommendedName>
</protein>
<evidence type="ECO:0000256" key="1">
    <source>
        <dbReference type="ARBA" id="ARBA00004683"/>
    </source>
</evidence>
<feature type="compositionally biased region" description="Basic and acidic residues" evidence="4">
    <location>
        <begin position="43"/>
        <end position="57"/>
    </location>
</feature>
<sequence length="313" mass="36434">MEQNKDKEKSAESLMAEWMKSSMNFWGDMAKAQSPFFPGQFAKSDDTPDAEKEREQTGKNAARQAQKTLETGSKIFQSFISTISKPENLESVLKGIDSVPDLMTMLTRQSWDSYSELQKQWMERIAKTGKQTKAYNFDDIDQETFKTLREIYENEFQKFLNIPSLGLTRFHQEKVNRLIDKSNLLHVALNEFLYLFSTPLEKTTAVMQEKLEEMAEAEEIHDDFNAYYNMWVKILEGHYMTLLKSPEYTQVMDEAIAALLQYKAAKEDMLCDVLRNFPVPTNRDMDELSKEIYLLKKKVRTLSRKLDETSPAE</sequence>
<feature type="region of interest" description="Disordered" evidence="4">
    <location>
        <begin position="36"/>
        <end position="65"/>
    </location>
</feature>
<evidence type="ECO:0000313" key="5">
    <source>
        <dbReference type="EMBL" id="GBC63602.1"/>
    </source>
</evidence>
<evidence type="ECO:0000256" key="2">
    <source>
        <dbReference type="ARBA" id="ARBA00019066"/>
    </source>
</evidence>
<dbReference type="InterPro" id="IPR010123">
    <property type="entry name" value="PHA_synth_III_E"/>
</dbReference>
<dbReference type="Pfam" id="PF09712">
    <property type="entry name" value="PHA_synth_III_E"/>
    <property type="match status" value="1"/>
</dbReference>
<evidence type="ECO:0000256" key="3">
    <source>
        <dbReference type="ARBA" id="ARBA00022752"/>
    </source>
</evidence>
<dbReference type="EMBL" id="BEXT01000001">
    <property type="protein sequence ID" value="GBC63602.1"/>
    <property type="molecule type" value="Genomic_DNA"/>
</dbReference>
<dbReference type="GO" id="GO:0042619">
    <property type="term" value="P:poly-hydroxybutyrate biosynthetic process"/>
    <property type="evidence" value="ECO:0007669"/>
    <property type="project" value="UniProtKB-KW"/>
</dbReference>
<organism evidence="5 6">
    <name type="scientific">Desulfonema ishimotonii</name>
    <dbReference type="NCBI Taxonomy" id="45657"/>
    <lineage>
        <taxon>Bacteria</taxon>
        <taxon>Pseudomonadati</taxon>
        <taxon>Thermodesulfobacteriota</taxon>
        <taxon>Desulfobacteria</taxon>
        <taxon>Desulfobacterales</taxon>
        <taxon>Desulfococcaceae</taxon>
        <taxon>Desulfonema</taxon>
    </lineage>
</organism>
<reference evidence="6" key="2">
    <citation type="submission" date="2019-01" db="EMBL/GenBank/DDBJ databases">
        <title>Genome sequence of Desulfonema ishimotonii strain Tokyo 01.</title>
        <authorList>
            <person name="Fukui M."/>
        </authorList>
    </citation>
    <scope>NUCLEOTIDE SEQUENCE [LARGE SCALE GENOMIC DNA]</scope>
    <source>
        <strain evidence="6">Tokyo 01</strain>
    </source>
</reference>
<evidence type="ECO:0000313" key="6">
    <source>
        <dbReference type="Proteomes" id="UP000288096"/>
    </source>
</evidence>
<name>A0A401G2X4_9BACT</name>
<evidence type="ECO:0000256" key="4">
    <source>
        <dbReference type="SAM" id="MobiDB-lite"/>
    </source>
</evidence>
<comment type="caution">
    <text evidence="5">The sequence shown here is derived from an EMBL/GenBank/DDBJ whole genome shotgun (WGS) entry which is preliminary data.</text>
</comment>
<proteinExistence type="predicted"/>
<reference evidence="6" key="1">
    <citation type="submission" date="2017-11" db="EMBL/GenBank/DDBJ databases">
        <authorList>
            <person name="Watanabe M."/>
            <person name="Kojima H."/>
        </authorList>
    </citation>
    <scope>NUCLEOTIDE SEQUENCE [LARGE SCALE GENOMIC DNA]</scope>
    <source>
        <strain evidence="6">Tokyo 01</strain>
    </source>
</reference>